<dbReference type="Pfam" id="PF05235">
    <property type="entry name" value="CHAD"/>
    <property type="match status" value="1"/>
</dbReference>
<dbReference type="InterPro" id="IPR033469">
    <property type="entry name" value="CYTH-like_dom_sf"/>
</dbReference>
<comment type="caution">
    <text evidence="4">The sequence shown here is derived from an EMBL/GenBank/DDBJ whole genome shotgun (WGS) entry which is preliminary data.</text>
</comment>
<dbReference type="PANTHER" id="PTHR39339:SF1">
    <property type="entry name" value="CHAD DOMAIN-CONTAINING PROTEIN"/>
    <property type="match status" value="1"/>
</dbReference>
<feature type="compositionally biased region" description="Low complexity" evidence="1">
    <location>
        <begin position="187"/>
        <end position="197"/>
    </location>
</feature>
<feature type="domain" description="CHAD" evidence="3">
    <location>
        <begin position="219"/>
        <end position="504"/>
    </location>
</feature>
<evidence type="ECO:0000259" key="3">
    <source>
        <dbReference type="PROSITE" id="PS51708"/>
    </source>
</evidence>
<sequence>MVDVVREIERKYEPEDGGRPAALPDLDGLPGVDSVAEDEPVALDATYYDTEDQRLAATGVTLRRRTGGGDEGWHLKLPADPGDPGIRDEIQAPPADELPLALAALVRSRVRSAPLVPLLRLRQRRTVRRLLDAEGGTLVEVGLDEVSAERYGPGGRTAEWTEVEAELGQGRDPALLDAVEARLTADGSGLRRSSSPSKLRRALTETAPGGNGVPVPEVTLTAGDVVLRYVRTQVSAIVELDPAVRRDVYDSVHRMRVATRRLRGAFRSYGRVLDRTVTDPLGEELKWLAGELGADRDQEVLTARLTEHLTVLPKVQQLGPVRGRLRTFTHARRTGSRRHLLAVLDGARYLALLEALAALLAHPPLRAPATREPGAVLARAVRRDQDRLARHIGEALAAPPGPGRDLALHDARKAAKRVRYAAEAARPVFGREAKRFASRITELQELLGDHQDSVLARTALRDLALQAHEAGEHSFTYGVLYAWECERAAARETELPVLWSAILREPALGA</sequence>
<dbReference type="Proteomes" id="UP001214441">
    <property type="component" value="Unassembled WGS sequence"/>
</dbReference>
<dbReference type="InterPro" id="IPR038186">
    <property type="entry name" value="CHAD_dom_sf"/>
</dbReference>
<dbReference type="PROSITE" id="PS51707">
    <property type="entry name" value="CYTH"/>
    <property type="match status" value="1"/>
</dbReference>
<dbReference type="Gene3D" id="1.40.20.10">
    <property type="entry name" value="CHAD domain"/>
    <property type="match status" value="1"/>
</dbReference>
<dbReference type="InterPro" id="IPR023577">
    <property type="entry name" value="CYTH_domain"/>
</dbReference>
<dbReference type="EMBL" id="JANCPR020000001">
    <property type="protein sequence ID" value="MDJ1130378.1"/>
    <property type="molecule type" value="Genomic_DNA"/>
</dbReference>
<gene>
    <name evidence="4" type="ORF">NMN56_000110</name>
</gene>
<reference evidence="4 5" key="1">
    <citation type="submission" date="2023-05" db="EMBL/GenBank/DDBJ databases">
        <title>Streptantibioticus silvisoli sp. nov., acidotolerant actinomycetes 1 from pine litter.</title>
        <authorList>
            <person name="Swiecimska M."/>
            <person name="Golinska P."/>
            <person name="Sangal V."/>
            <person name="Wachnowicz B."/>
            <person name="Goodfellow M."/>
        </authorList>
    </citation>
    <scope>NUCLEOTIDE SEQUENCE [LARGE SCALE GENOMIC DNA]</scope>
    <source>
        <strain evidence="4 5">DSM 42109</strain>
    </source>
</reference>
<organism evidence="4 5">
    <name type="scientific">Streptomyces iconiensis</name>
    <dbReference type="NCBI Taxonomy" id="1384038"/>
    <lineage>
        <taxon>Bacteria</taxon>
        <taxon>Bacillati</taxon>
        <taxon>Actinomycetota</taxon>
        <taxon>Actinomycetes</taxon>
        <taxon>Kitasatosporales</taxon>
        <taxon>Streptomycetaceae</taxon>
        <taxon>Streptomyces</taxon>
    </lineage>
</organism>
<accession>A0ABT6ZPD5</accession>
<dbReference type="PANTHER" id="PTHR39339">
    <property type="entry name" value="SLR1444 PROTEIN"/>
    <property type="match status" value="1"/>
</dbReference>
<feature type="domain" description="CYTH" evidence="2">
    <location>
        <begin position="5"/>
        <end position="209"/>
    </location>
</feature>
<feature type="region of interest" description="Disordered" evidence="1">
    <location>
        <begin position="186"/>
        <end position="210"/>
    </location>
</feature>
<dbReference type="PROSITE" id="PS51708">
    <property type="entry name" value="CHAD"/>
    <property type="match status" value="1"/>
</dbReference>
<dbReference type="SUPFAM" id="SSF55154">
    <property type="entry name" value="CYTH-like phosphatases"/>
    <property type="match status" value="1"/>
</dbReference>
<dbReference type="SMART" id="SM00880">
    <property type="entry name" value="CHAD"/>
    <property type="match status" value="1"/>
</dbReference>
<dbReference type="InterPro" id="IPR007899">
    <property type="entry name" value="CHAD_dom"/>
</dbReference>
<evidence type="ECO:0000313" key="4">
    <source>
        <dbReference type="EMBL" id="MDJ1130378.1"/>
    </source>
</evidence>
<dbReference type="RefSeq" id="WP_274039930.1">
    <property type="nucleotide sequence ID" value="NZ_JANCPR020000001.1"/>
</dbReference>
<feature type="compositionally biased region" description="Basic and acidic residues" evidence="1">
    <location>
        <begin position="8"/>
        <end position="18"/>
    </location>
</feature>
<dbReference type="Pfam" id="PF01928">
    <property type="entry name" value="CYTH"/>
    <property type="match status" value="1"/>
</dbReference>
<keyword evidence="5" id="KW-1185">Reference proteome</keyword>
<dbReference type="SMART" id="SM01118">
    <property type="entry name" value="CYTH"/>
    <property type="match status" value="1"/>
</dbReference>
<evidence type="ECO:0000259" key="2">
    <source>
        <dbReference type="PROSITE" id="PS51707"/>
    </source>
</evidence>
<evidence type="ECO:0000313" key="5">
    <source>
        <dbReference type="Proteomes" id="UP001214441"/>
    </source>
</evidence>
<evidence type="ECO:0000256" key="1">
    <source>
        <dbReference type="SAM" id="MobiDB-lite"/>
    </source>
</evidence>
<feature type="region of interest" description="Disordered" evidence="1">
    <location>
        <begin position="8"/>
        <end position="34"/>
    </location>
</feature>
<proteinExistence type="predicted"/>
<dbReference type="Gene3D" id="2.40.320.10">
    <property type="entry name" value="Hypothetical Protein Pfu-838710-001"/>
    <property type="match status" value="1"/>
</dbReference>
<dbReference type="CDD" id="cd07374">
    <property type="entry name" value="CYTH-like_Pase"/>
    <property type="match status" value="1"/>
</dbReference>
<name>A0ABT6ZPD5_9ACTN</name>
<protein>
    <submittedName>
        <fullName evidence="4">CYTH and CHAD domain-containing protein</fullName>
    </submittedName>
</protein>